<organism evidence="5 6">
    <name type="scientific">Adineta steineri</name>
    <dbReference type="NCBI Taxonomy" id="433720"/>
    <lineage>
        <taxon>Eukaryota</taxon>
        <taxon>Metazoa</taxon>
        <taxon>Spiralia</taxon>
        <taxon>Gnathifera</taxon>
        <taxon>Rotifera</taxon>
        <taxon>Eurotatoria</taxon>
        <taxon>Bdelloidea</taxon>
        <taxon>Adinetida</taxon>
        <taxon>Adinetidae</taxon>
        <taxon>Adineta</taxon>
    </lineage>
</organism>
<keyword evidence="1" id="KW-0677">Repeat</keyword>
<reference evidence="5" key="1">
    <citation type="submission" date="2021-02" db="EMBL/GenBank/DDBJ databases">
        <authorList>
            <person name="Nowell W R."/>
        </authorList>
    </citation>
    <scope>NUCLEOTIDE SEQUENCE</scope>
</reference>
<feature type="repeat" description="TPR" evidence="3">
    <location>
        <begin position="1102"/>
        <end position="1135"/>
    </location>
</feature>
<dbReference type="PANTHER" id="PTHR45641">
    <property type="entry name" value="TETRATRICOPEPTIDE REPEAT PROTEIN (AFU_ORTHOLOGUE AFUA_6G03870)"/>
    <property type="match status" value="1"/>
</dbReference>
<accession>A0A814KY49</accession>
<evidence type="ECO:0000259" key="4">
    <source>
        <dbReference type="PROSITE" id="PS50878"/>
    </source>
</evidence>
<dbReference type="EMBL" id="CAJNOE010000215">
    <property type="protein sequence ID" value="CAF1055812.1"/>
    <property type="molecule type" value="Genomic_DNA"/>
</dbReference>
<evidence type="ECO:0000256" key="2">
    <source>
        <dbReference type="ARBA" id="ARBA00022803"/>
    </source>
</evidence>
<gene>
    <name evidence="5" type="ORF">IZO911_LOCUS20588</name>
</gene>
<evidence type="ECO:0000313" key="5">
    <source>
        <dbReference type="EMBL" id="CAF1055812.1"/>
    </source>
</evidence>
<dbReference type="Pfam" id="PF13424">
    <property type="entry name" value="TPR_12"/>
    <property type="match status" value="2"/>
</dbReference>
<dbReference type="InterPro" id="IPR019734">
    <property type="entry name" value="TPR_rpt"/>
</dbReference>
<feature type="repeat" description="TPR" evidence="3">
    <location>
        <begin position="1144"/>
        <end position="1177"/>
    </location>
</feature>
<dbReference type="Gene3D" id="3.90.176.10">
    <property type="entry name" value="Toxin ADP-ribosyltransferase, Chain A, domain 1"/>
    <property type="match status" value="1"/>
</dbReference>
<comment type="caution">
    <text evidence="5">The sequence shown here is derived from an EMBL/GenBank/DDBJ whole genome shotgun (WGS) entry which is preliminary data.</text>
</comment>
<sequence length="1287" mass="149463">MKKYRIQIAALSETCIYDSGVKLINDYSLIYSGLPSTNKTRNAHGVALLLDESATKVWKNSGAEWEAISERIIKIRLVCTPINITIISVYSPINPVNKQMTEASEKFYNDLQDTVNKISTDDMIIIMGDLNARVEGGQGLPTINNCVGPFTVDSVNENGTKLTDFCMINNIIIANTFFEHKPVHQMSWVHPSSKVWHMLDYTLVNKKYRSSIEDVRMFRRAAGAIGTDHHLMRIKIKLHLKTRRKLQVRRTKYDYTKFKSEKALAMFQKDLNETLSDVTESVKENAEKHFKLDKNNSKRKEWLTDEILQIVEQKSTAFINWQNHRGDKSEAIFRNKYKRLRKLVKTKTDARQVEYWDEICEEIEKNIKLNNPSAAFSIIRRLRGGRKSVENMPIRDKNGMLLVTSSDRLRRWREFFNELLNVPQTLNSDLINEIPTSSLFKVEEERQNAVPSIEEIRKALGQMKSKKAPGHDEITADILKAGGEPICRWLYEIFEEVWNKEEMVEDWSVAILIRLFKKGDKQLCDNYRGISLLSVISKLFSRIILNRIQQLIDNQLLEAQSGFRPNRSTIDHIFILKMIMERRKEFNKPLFLCFIDITKAYDSVNRNLLWKVCRKYGISEKLVNLLKMLYKNSKAKVRIEGEVSDSFLIETGVLQGGIPSPILFNLLFDFIIRKVIDQAGASGVQFAYGSNDFYHGPRENYDKCDILNLLYADDLVVMCETTNDLEIFINTFEIITQEYGLVMSVKKTCIMTLQQYEEDQMRKVLKNLEVNHPIIDLNIRNQKIDNVDSFTYLGCNVTRDQRPDKELDIRLRKAATAFNMLRHVEYHAESVIWWYTYPSNIYSMINNALRFMDGDTIINMSFFIRDLHQQIQQLHQQQIHNYHDKPFTAYHGQFLFKNDFEKLQKKEGGLISFNKFLSSTMDREHGLMYAYSPSENVGMVGILFVLSIDPRIKSPPFAFLQNDRYFKEEKEILFSMHTVFRVGAIKQMGNNSQLYQAELELTSDDDQQLRLLTNRIREDIGDGTGWQKLGNLLLKIGQFNKAEELHNVLLEQTFDENEKAIYYNQLGLINWNQGDCEKALWYYKQGLEIWQRTLASNHPDLATSYNNIAGVYNKMGEYPKALSSHEKALKIRQETLSSNHLDIATSYNNIGGVYHSMGEYSKALSFYEKSLEIRQKTLPSNHPDLATSYNNIGGVYHNTKEYSKALLFYEKALEIQQNTLPENHPDLATSNNNIGATYNNLGEYSKALLYYERALKIWRVVLSPTHPYIKNLKESFELVRQRIIKHV</sequence>
<keyword evidence="2 3" id="KW-0802">TPR repeat</keyword>
<name>A0A814KY49_9BILA</name>
<evidence type="ECO:0000256" key="3">
    <source>
        <dbReference type="PROSITE-ProRule" id="PRU00339"/>
    </source>
</evidence>
<feature type="repeat" description="TPR" evidence="3">
    <location>
        <begin position="1228"/>
        <end position="1261"/>
    </location>
</feature>
<dbReference type="PRINTS" id="PR00381">
    <property type="entry name" value="KINESINLIGHT"/>
</dbReference>
<dbReference type="PROSITE" id="PS50878">
    <property type="entry name" value="RT_POL"/>
    <property type="match status" value="1"/>
</dbReference>
<dbReference type="InterPro" id="IPR043502">
    <property type="entry name" value="DNA/RNA_pol_sf"/>
</dbReference>
<dbReference type="InterPro" id="IPR000477">
    <property type="entry name" value="RT_dom"/>
</dbReference>
<dbReference type="SMART" id="SM00028">
    <property type="entry name" value="TPR"/>
    <property type="match status" value="6"/>
</dbReference>
<dbReference type="SUPFAM" id="SSF56672">
    <property type="entry name" value="DNA/RNA polymerases"/>
    <property type="match status" value="1"/>
</dbReference>
<dbReference type="SUPFAM" id="SSF56219">
    <property type="entry name" value="DNase I-like"/>
    <property type="match status" value="1"/>
</dbReference>
<dbReference type="PROSITE" id="PS50005">
    <property type="entry name" value="TPR"/>
    <property type="match status" value="4"/>
</dbReference>
<dbReference type="SUPFAM" id="SSF56399">
    <property type="entry name" value="ADP-ribosylation"/>
    <property type="match status" value="1"/>
</dbReference>
<feature type="repeat" description="TPR" evidence="3">
    <location>
        <begin position="1186"/>
        <end position="1219"/>
    </location>
</feature>
<protein>
    <recommendedName>
        <fullName evidence="4">Reverse transcriptase domain-containing protein</fullName>
    </recommendedName>
</protein>
<evidence type="ECO:0000313" key="6">
    <source>
        <dbReference type="Proteomes" id="UP000663860"/>
    </source>
</evidence>
<evidence type="ECO:0000256" key="1">
    <source>
        <dbReference type="ARBA" id="ARBA00022737"/>
    </source>
</evidence>
<dbReference type="InterPro" id="IPR011990">
    <property type="entry name" value="TPR-like_helical_dom_sf"/>
</dbReference>
<dbReference type="PANTHER" id="PTHR45641:SF1">
    <property type="entry name" value="AAA+ ATPASE DOMAIN-CONTAINING PROTEIN"/>
    <property type="match status" value="1"/>
</dbReference>
<dbReference type="InterPro" id="IPR036691">
    <property type="entry name" value="Endo/exonu/phosph_ase_sf"/>
</dbReference>
<dbReference type="PROSITE" id="PS50293">
    <property type="entry name" value="TPR_REGION"/>
    <property type="match status" value="3"/>
</dbReference>
<feature type="domain" description="Reverse transcriptase" evidence="4">
    <location>
        <begin position="496"/>
        <end position="797"/>
    </location>
</feature>
<dbReference type="Proteomes" id="UP000663860">
    <property type="component" value="Unassembled WGS sequence"/>
</dbReference>
<dbReference type="SUPFAM" id="SSF48452">
    <property type="entry name" value="TPR-like"/>
    <property type="match status" value="1"/>
</dbReference>
<dbReference type="Gene3D" id="3.60.10.10">
    <property type="entry name" value="Endonuclease/exonuclease/phosphatase"/>
    <property type="match status" value="1"/>
</dbReference>
<dbReference type="Gene3D" id="1.25.40.10">
    <property type="entry name" value="Tetratricopeptide repeat domain"/>
    <property type="match status" value="3"/>
</dbReference>
<proteinExistence type="predicted"/>
<dbReference type="Pfam" id="PF00078">
    <property type="entry name" value="RVT_1"/>
    <property type="match status" value="1"/>
</dbReference>
<dbReference type="CDD" id="cd01650">
    <property type="entry name" value="RT_nLTR_like"/>
    <property type="match status" value="1"/>
</dbReference>